<reference evidence="2" key="1">
    <citation type="submission" date="2023-04" db="EMBL/GenBank/DDBJ databases">
        <title>Phytophthora fragariaefolia NBRC 109709.</title>
        <authorList>
            <person name="Ichikawa N."/>
            <person name="Sato H."/>
            <person name="Tonouchi N."/>
        </authorList>
    </citation>
    <scope>NUCLEOTIDE SEQUENCE</scope>
    <source>
        <strain evidence="2">NBRC 109709</strain>
    </source>
</reference>
<feature type="compositionally biased region" description="Polar residues" evidence="1">
    <location>
        <begin position="345"/>
        <end position="356"/>
    </location>
</feature>
<evidence type="ECO:0000256" key="1">
    <source>
        <dbReference type="SAM" id="MobiDB-lite"/>
    </source>
</evidence>
<gene>
    <name evidence="2" type="ORF">Pfra01_002514100</name>
</gene>
<protein>
    <submittedName>
        <fullName evidence="2">Unnamed protein product</fullName>
    </submittedName>
</protein>
<feature type="region of interest" description="Disordered" evidence="1">
    <location>
        <begin position="155"/>
        <end position="183"/>
    </location>
</feature>
<sequence length="542" mass="59728">MYTDALSPRHRGSPLTRRNRDILPPTNNCLEVQWRFLQHKPPKPPLFGLPQRKPLLAGPIHSPSLNASVITPRKHLDPDSTRDSPSRLFHMFEVQDVEAEDFSSMNVLQPSAQQSNVTESPRTSRTLNDLMGETQRQAMLDRILADMEYLSVEPTHPRLGQADDDKKATSPRNPQRARGHKPSILQTALKTELNSSLGKQHKFNALWSLSSQGGYSDDVDDDDDDDEIFDDDANGAETDGGGHGLERSKDRKRRQRRKIQQFNQEVEGPRIFWQKTSGARSAADVPERLLTMSPSPPQRMRSAHIVLGRRSYTPRQILSSSGGNEGHQRNSRNNLTAESAAGDQPASSTKNSTSKMSPRRRRRHKLLIHAAATSPGPSSATTAPVSPPRAQYGAWYVPQSQWWTLHQIEQQTVDDRLPASATPTPDLDEPHCHGASTSPSQRQHKPPLPPAALSPRTVESNHLSAAKPALQALRGSHLIHAHAPGSMSSSRIPSASSRSSAAPPSAPGPLELQVAGIPQSYIGREYRAYIISTGTTVPPYLQ</sequence>
<evidence type="ECO:0000313" key="3">
    <source>
        <dbReference type="Proteomes" id="UP001165121"/>
    </source>
</evidence>
<name>A0A9W6Y7N2_9STRA</name>
<feature type="region of interest" description="Disordered" evidence="1">
    <location>
        <begin position="417"/>
        <end position="463"/>
    </location>
</feature>
<feature type="compositionally biased region" description="Basic residues" evidence="1">
    <location>
        <begin position="250"/>
        <end position="259"/>
    </location>
</feature>
<feature type="compositionally biased region" description="Basic and acidic residues" evidence="1">
    <location>
        <begin position="74"/>
        <end position="85"/>
    </location>
</feature>
<feature type="compositionally biased region" description="Low complexity" evidence="1">
    <location>
        <begin position="483"/>
        <end position="503"/>
    </location>
</feature>
<dbReference type="EMBL" id="BSXT01004668">
    <property type="protein sequence ID" value="GMF58501.1"/>
    <property type="molecule type" value="Genomic_DNA"/>
</dbReference>
<comment type="caution">
    <text evidence="2">The sequence shown here is derived from an EMBL/GenBank/DDBJ whole genome shotgun (WGS) entry which is preliminary data.</text>
</comment>
<feature type="compositionally biased region" description="Acidic residues" evidence="1">
    <location>
        <begin position="217"/>
        <end position="234"/>
    </location>
</feature>
<dbReference type="OrthoDB" id="166253at2759"/>
<proteinExistence type="predicted"/>
<feature type="compositionally biased region" description="Polar residues" evidence="1">
    <location>
        <begin position="313"/>
        <end position="322"/>
    </location>
</feature>
<accession>A0A9W6Y7N2</accession>
<evidence type="ECO:0000313" key="2">
    <source>
        <dbReference type="EMBL" id="GMF58501.1"/>
    </source>
</evidence>
<feature type="region of interest" description="Disordered" evidence="1">
    <location>
        <begin position="1"/>
        <end position="24"/>
    </location>
</feature>
<dbReference type="AlphaFoldDB" id="A0A9W6Y7N2"/>
<dbReference type="Proteomes" id="UP001165121">
    <property type="component" value="Unassembled WGS sequence"/>
</dbReference>
<keyword evidence="3" id="KW-1185">Reference proteome</keyword>
<feature type="region of interest" description="Disordered" evidence="1">
    <location>
        <begin position="482"/>
        <end position="511"/>
    </location>
</feature>
<feature type="region of interest" description="Disordered" evidence="1">
    <location>
        <begin position="64"/>
        <end position="85"/>
    </location>
</feature>
<feature type="region of interest" description="Disordered" evidence="1">
    <location>
        <begin position="213"/>
        <end position="361"/>
    </location>
</feature>
<organism evidence="2 3">
    <name type="scientific">Phytophthora fragariaefolia</name>
    <dbReference type="NCBI Taxonomy" id="1490495"/>
    <lineage>
        <taxon>Eukaryota</taxon>
        <taxon>Sar</taxon>
        <taxon>Stramenopiles</taxon>
        <taxon>Oomycota</taxon>
        <taxon>Peronosporomycetes</taxon>
        <taxon>Peronosporales</taxon>
        <taxon>Peronosporaceae</taxon>
        <taxon>Phytophthora</taxon>
    </lineage>
</organism>